<dbReference type="AlphaFoldDB" id="A0A179FKD2"/>
<dbReference type="EMBL" id="LSBJ02000004">
    <property type="protein sequence ID" value="OAQ65798.1"/>
    <property type="molecule type" value="Genomic_DNA"/>
</dbReference>
<feature type="compositionally biased region" description="Low complexity" evidence="2">
    <location>
        <begin position="503"/>
        <end position="551"/>
    </location>
</feature>
<feature type="compositionally biased region" description="Low complexity" evidence="2">
    <location>
        <begin position="163"/>
        <end position="175"/>
    </location>
</feature>
<dbReference type="CDD" id="cd02859">
    <property type="entry name" value="E_set_AMPKbeta_like_N"/>
    <property type="match status" value="1"/>
</dbReference>
<dbReference type="GO" id="GO:0019901">
    <property type="term" value="F:protein kinase binding"/>
    <property type="evidence" value="ECO:0007669"/>
    <property type="project" value="TreeGrafter"/>
</dbReference>
<feature type="region of interest" description="Disordered" evidence="2">
    <location>
        <begin position="404"/>
        <end position="579"/>
    </location>
</feature>
<name>A0A179FKD2_METCM</name>
<dbReference type="Gene3D" id="2.60.40.10">
    <property type="entry name" value="Immunoglobulins"/>
    <property type="match status" value="1"/>
</dbReference>
<organism evidence="4 5">
    <name type="scientific">Pochonia chlamydosporia 170</name>
    <dbReference type="NCBI Taxonomy" id="1380566"/>
    <lineage>
        <taxon>Eukaryota</taxon>
        <taxon>Fungi</taxon>
        <taxon>Dikarya</taxon>
        <taxon>Ascomycota</taxon>
        <taxon>Pezizomycotina</taxon>
        <taxon>Sordariomycetes</taxon>
        <taxon>Hypocreomycetidae</taxon>
        <taxon>Hypocreales</taxon>
        <taxon>Clavicipitaceae</taxon>
        <taxon>Pochonia</taxon>
    </lineage>
</organism>
<feature type="compositionally biased region" description="Basic and acidic residues" evidence="2">
    <location>
        <begin position="444"/>
        <end position="463"/>
    </location>
</feature>
<dbReference type="InterPro" id="IPR013783">
    <property type="entry name" value="Ig-like_fold"/>
</dbReference>
<dbReference type="RefSeq" id="XP_018142885.1">
    <property type="nucleotide sequence ID" value="XM_018292008.1"/>
</dbReference>
<dbReference type="GeneID" id="28856002"/>
<reference evidence="4 5" key="1">
    <citation type="journal article" date="2016" name="PLoS Pathog.">
        <title>Biosynthesis of antibiotic leucinostatins in bio-control fungus Purpureocillium lilacinum and their inhibition on phytophthora revealed by genome mining.</title>
        <authorList>
            <person name="Wang G."/>
            <person name="Liu Z."/>
            <person name="Lin R."/>
            <person name="Li E."/>
            <person name="Mao Z."/>
            <person name="Ling J."/>
            <person name="Yang Y."/>
            <person name="Yin W.B."/>
            <person name="Xie B."/>
        </authorList>
    </citation>
    <scope>NUCLEOTIDE SEQUENCE [LARGE SCALE GENOMIC DNA]</scope>
    <source>
        <strain evidence="4">170</strain>
    </source>
</reference>
<dbReference type="PANTHER" id="PTHR10343:SF81">
    <property type="entry name" value="CRUCIFORM DNA-RECOGNIZING PROTEIN 1-RELATED"/>
    <property type="match status" value="1"/>
</dbReference>
<evidence type="ECO:0000259" key="3">
    <source>
        <dbReference type="Pfam" id="PF16561"/>
    </source>
</evidence>
<dbReference type="SUPFAM" id="SSF81296">
    <property type="entry name" value="E set domains"/>
    <property type="match status" value="1"/>
</dbReference>
<feature type="compositionally biased region" description="Low complexity" evidence="2">
    <location>
        <begin position="319"/>
        <end position="330"/>
    </location>
</feature>
<dbReference type="InterPro" id="IPR032640">
    <property type="entry name" value="AMPK1_CBM"/>
</dbReference>
<dbReference type="Pfam" id="PF16561">
    <property type="entry name" value="AMPK1_CBM"/>
    <property type="match status" value="1"/>
</dbReference>
<dbReference type="STRING" id="1380566.A0A179FKD2"/>
<feature type="domain" description="AMP-activated protein kinase glycogen-binding" evidence="3">
    <location>
        <begin position="4"/>
        <end position="86"/>
    </location>
</feature>
<evidence type="ECO:0000256" key="2">
    <source>
        <dbReference type="SAM" id="MobiDB-lite"/>
    </source>
</evidence>
<dbReference type="InterPro" id="IPR014756">
    <property type="entry name" value="Ig_E-set"/>
</dbReference>
<dbReference type="PANTHER" id="PTHR10343">
    <property type="entry name" value="5'-AMP-ACTIVATED PROTEIN KINASE , BETA SUBUNIT"/>
    <property type="match status" value="1"/>
</dbReference>
<dbReference type="Proteomes" id="UP000078397">
    <property type="component" value="Unassembled WGS sequence"/>
</dbReference>
<dbReference type="GO" id="GO:0005737">
    <property type="term" value="C:cytoplasm"/>
    <property type="evidence" value="ECO:0007669"/>
    <property type="project" value="TreeGrafter"/>
</dbReference>
<protein>
    <submittedName>
        <fullName evidence="4">Carbohydrate-binding module family 48 protein</fullName>
    </submittedName>
</protein>
<gene>
    <name evidence="4" type="ORF">VFPPC_14239</name>
</gene>
<feature type="compositionally biased region" description="Basic and acidic residues" evidence="2">
    <location>
        <begin position="331"/>
        <end position="348"/>
    </location>
</feature>
<feature type="region of interest" description="Disordered" evidence="2">
    <location>
        <begin position="163"/>
        <end position="289"/>
    </location>
</feature>
<proteinExistence type="inferred from homology"/>
<dbReference type="InterPro" id="IPR050827">
    <property type="entry name" value="CRP1_MDG1_kinase"/>
</dbReference>
<evidence type="ECO:0000313" key="4">
    <source>
        <dbReference type="EMBL" id="OAQ65798.1"/>
    </source>
</evidence>
<dbReference type="GO" id="GO:0007165">
    <property type="term" value="P:signal transduction"/>
    <property type="evidence" value="ECO:0007669"/>
    <property type="project" value="TreeGrafter"/>
</dbReference>
<dbReference type="KEGG" id="pchm:VFPPC_14239"/>
<feature type="compositionally biased region" description="Low complexity" evidence="2">
    <location>
        <begin position="129"/>
        <end position="149"/>
    </location>
</feature>
<accession>A0A179FKD2</accession>
<comment type="similarity">
    <text evidence="1">Belongs to the CRP1/MDG1 family.</text>
</comment>
<feature type="compositionally biased region" description="Basic and acidic residues" evidence="2">
    <location>
        <begin position="236"/>
        <end position="249"/>
    </location>
</feature>
<feature type="region of interest" description="Disordered" evidence="2">
    <location>
        <begin position="310"/>
        <end position="364"/>
    </location>
</feature>
<dbReference type="OrthoDB" id="5873279at2759"/>
<feature type="region of interest" description="Disordered" evidence="2">
    <location>
        <begin position="116"/>
        <end position="149"/>
    </location>
</feature>
<sequence length="579" mass="59491">MGSYTFKWENPTDDVSDILVTGSFDGWTKSVKLDKQGNTFQKTVDFAEKDASSKIYYKFVVDNNWTINESYPHEADHEGNVNNFLTPDDLTKSKSVPALAAAPFINTVTPESTTVAEMGKKNNKKNKAANKPAAAAAPAEAQPDTTVAEAAPATDAPVAAAVESAAPEVNESAEATATPSDVPGGFPVTPSNEAADLEDKTVSVNPLPATAGTGNPIKLAPGEKIPDSITSQNVNEHVKLDKESYEKSDALPTAPALSTEVPPVSGTMIPESSLPMGDKTDVTNPTINSVGAGSTTAALAGQVPLESKVPEVVKESQEKASVAPEASAVPEEVKEKAEVEKEIKDKVPEAPATSVGTAGVGTEKKENTGTVLGAAAATGGAAVAAAVAAVTKFSEDATPAVNDAKNATAETVNKNLPETVKDKLPESAKTALATDKQASPLEKVSPEVPKEVKESIAEAKKSPEAAASTSAVEEKKEVESELLSEVKKAPAVDEPAKAETKATEAAPVAATTETTEPSTTTPAANGATGAETKASEPATSTAAANGNGTETKPAEGGAAHEKKKSRLSVMFSKLKSKLK</sequence>
<evidence type="ECO:0000256" key="1">
    <source>
        <dbReference type="ARBA" id="ARBA00038216"/>
    </source>
</evidence>
<keyword evidence="5" id="KW-1185">Reference proteome</keyword>
<feature type="compositionally biased region" description="Basic and acidic residues" evidence="2">
    <location>
        <begin position="472"/>
        <end position="502"/>
    </location>
</feature>
<dbReference type="GO" id="GO:0031588">
    <property type="term" value="C:nucleotide-activated protein kinase complex"/>
    <property type="evidence" value="ECO:0007669"/>
    <property type="project" value="TreeGrafter"/>
</dbReference>
<evidence type="ECO:0000313" key="5">
    <source>
        <dbReference type="Proteomes" id="UP000078397"/>
    </source>
</evidence>
<comment type="caution">
    <text evidence="4">The sequence shown here is derived from an EMBL/GenBank/DDBJ whole genome shotgun (WGS) entry which is preliminary data.</text>
</comment>
<dbReference type="GO" id="GO:0005634">
    <property type="term" value="C:nucleus"/>
    <property type="evidence" value="ECO:0007669"/>
    <property type="project" value="TreeGrafter"/>
</dbReference>